<dbReference type="OrthoDB" id="975384at2"/>
<proteinExistence type="predicted"/>
<dbReference type="Pfam" id="PF18962">
    <property type="entry name" value="Por_Secre_tail"/>
    <property type="match status" value="1"/>
</dbReference>
<accession>A0A1A7QZR8</accession>
<protein>
    <submittedName>
        <fullName evidence="3">Putative secreted protein (Por secretion system target)</fullName>
    </submittedName>
</protein>
<name>A0A1A7QZR8_9FLAO</name>
<organism evidence="3 4">
    <name type="scientific">Gelidibacter algens</name>
    <dbReference type="NCBI Taxonomy" id="49280"/>
    <lineage>
        <taxon>Bacteria</taxon>
        <taxon>Pseudomonadati</taxon>
        <taxon>Bacteroidota</taxon>
        <taxon>Flavobacteriia</taxon>
        <taxon>Flavobacteriales</taxon>
        <taxon>Flavobacteriaceae</taxon>
        <taxon>Gelidibacter</taxon>
    </lineage>
</organism>
<reference evidence="3 4" key="1">
    <citation type="submission" date="2018-06" db="EMBL/GenBank/DDBJ databases">
        <title>Genomic Encyclopedia of Archaeal and Bacterial Type Strains, Phase II (KMG-II): from individual species to whole genera.</title>
        <authorList>
            <person name="Goeker M."/>
        </authorList>
    </citation>
    <scope>NUCLEOTIDE SEQUENCE [LARGE SCALE GENOMIC DNA]</scope>
    <source>
        <strain evidence="3 4">DSM 12408</strain>
    </source>
</reference>
<dbReference type="Proteomes" id="UP000248987">
    <property type="component" value="Unassembled WGS sequence"/>
</dbReference>
<comment type="caution">
    <text evidence="3">The sequence shown here is derived from an EMBL/GenBank/DDBJ whole genome shotgun (WGS) entry which is preliminary data.</text>
</comment>
<feature type="domain" description="Secretion system C-terminal sorting" evidence="2">
    <location>
        <begin position="691"/>
        <end position="747"/>
    </location>
</feature>
<dbReference type="EMBL" id="QLLQ01000010">
    <property type="protein sequence ID" value="RAJ22236.1"/>
    <property type="molecule type" value="Genomic_DNA"/>
</dbReference>
<dbReference type="RefSeq" id="WP_066433651.1">
    <property type="nucleotide sequence ID" value="NZ_LZRN01000016.1"/>
</dbReference>
<sequence>MKKFYFLLITVIAFNFGYGQDPVIVSIDKANVSVGQSTIIGFADNLSAIGFTRGPGLGNGAPLSATFTANNWNALGDKETAKNANDFIEWSVTADPNFKLKISALRIAANTTLGGPRKWQIFYSVNDFVNEAPLSAVTDLLPYDGDEYPLSSINVTGFNIISDFGGTIKFRLYAWGGSETGENMLAIQQTLLTTDFGITNPGCRIKGSLIYDGIQYSNEQWTPVKPSDETGDQNVYIADGTYDIGKNEYGESVDENVFIKNLVIANGAAVTITPESNLTINENLSVGDNLDNPGNLVLNSTSTRYSSLIVEGTSIGDVTYKRHVNSNAAGNDLISAPVTGQPFSEFVINNDNIRNNNGTVFLFGPFEKVDGTFVNWSDTESTTLNPGTGYRAASIVNGTFTFVGDVNLGTVNQPISNEGTAFQKWNLIGNPYPSYIRFIDFFNQNETAFDDDTAAVYGFDGNSSDGWTILNNNNATELIAPGQGFFVASKPGGGTISFNAAMRSTGTSDDFIPNRTANTNAAYTQLKIHTGAKSYKTELYFNDNSTKALDKGYDAAVFGKNAPSFAIYTQLVDNNTGIDLAVQSLPFEDLTSNVLIPLGINMAKGEQITVSIEKSMLPEGIEVYLEDNVNNTFTLLNTSDYVFTANSKLVGTGRFFLRFTKATLSTSDPNELSGLQLYATDSKVLFVKGLLKENTAVSVYDIHGRLVNNVQLKANSNTNQLDLSQLNTGVYIVKLKNTIQEITQKIMLR</sequence>
<gene>
    <name evidence="3" type="ORF">LX77_02547</name>
</gene>
<evidence type="ECO:0000256" key="1">
    <source>
        <dbReference type="ARBA" id="ARBA00022729"/>
    </source>
</evidence>
<evidence type="ECO:0000259" key="2">
    <source>
        <dbReference type="Pfam" id="PF18962"/>
    </source>
</evidence>
<dbReference type="STRING" id="49280.A9996_09385"/>
<evidence type="ECO:0000313" key="3">
    <source>
        <dbReference type="EMBL" id="RAJ22236.1"/>
    </source>
</evidence>
<evidence type="ECO:0000313" key="4">
    <source>
        <dbReference type="Proteomes" id="UP000248987"/>
    </source>
</evidence>
<keyword evidence="4" id="KW-1185">Reference proteome</keyword>
<dbReference type="AlphaFoldDB" id="A0A1A7QZR8"/>
<dbReference type="InterPro" id="IPR026444">
    <property type="entry name" value="Secre_tail"/>
</dbReference>
<keyword evidence="1" id="KW-0732">Signal</keyword>
<dbReference type="NCBIfam" id="TIGR04183">
    <property type="entry name" value="Por_Secre_tail"/>
    <property type="match status" value="1"/>
</dbReference>